<dbReference type="PANTHER" id="PTHR43569:SF1">
    <property type="entry name" value="BLL3371 PROTEIN"/>
    <property type="match status" value="1"/>
</dbReference>
<dbReference type="GO" id="GO:0016787">
    <property type="term" value="F:hydrolase activity"/>
    <property type="evidence" value="ECO:0007669"/>
    <property type="project" value="UniProtKB-KW"/>
</dbReference>
<dbReference type="SUPFAM" id="SSF51556">
    <property type="entry name" value="Metallo-dependent hydrolases"/>
    <property type="match status" value="1"/>
</dbReference>
<dbReference type="AlphaFoldDB" id="A0A1Y5TW09"/>
<gene>
    <name evidence="3" type="ORF">OCH7691_03791</name>
</gene>
<dbReference type="Gene3D" id="3.20.20.140">
    <property type="entry name" value="Metal-dependent hydrolases"/>
    <property type="match status" value="1"/>
</dbReference>
<comment type="similarity">
    <text evidence="1">Belongs to the metallo-dependent hydrolases superfamily.</text>
</comment>
<protein>
    <submittedName>
        <fullName evidence="3">Amidohydrolase</fullName>
    </submittedName>
</protein>
<name>A0A1Y5TW09_9PROT</name>
<evidence type="ECO:0000313" key="3">
    <source>
        <dbReference type="EMBL" id="SLN74678.1"/>
    </source>
</evidence>
<dbReference type="InterPro" id="IPR006680">
    <property type="entry name" value="Amidohydro-rel"/>
</dbReference>
<dbReference type="RefSeq" id="WP_085885096.1">
    <property type="nucleotide sequence ID" value="NZ_FWFR01000003.1"/>
</dbReference>
<dbReference type="InParanoid" id="A0A1Y5TW09"/>
<organism evidence="3 4">
    <name type="scientific">Oceanibacterium hippocampi</name>
    <dbReference type="NCBI Taxonomy" id="745714"/>
    <lineage>
        <taxon>Bacteria</taxon>
        <taxon>Pseudomonadati</taxon>
        <taxon>Pseudomonadota</taxon>
        <taxon>Alphaproteobacteria</taxon>
        <taxon>Sneathiellales</taxon>
        <taxon>Sneathiellaceae</taxon>
        <taxon>Oceanibacterium</taxon>
    </lineage>
</organism>
<evidence type="ECO:0000313" key="4">
    <source>
        <dbReference type="Proteomes" id="UP000193200"/>
    </source>
</evidence>
<dbReference type="InterPro" id="IPR032466">
    <property type="entry name" value="Metal_Hydrolase"/>
</dbReference>
<evidence type="ECO:0000256" key="1">
    <source>
        <dbReference type="ARBA" id="ARBA00038310"/>
    </source>
</evidence>
<reference evidence="3 4" key="1">
    <citation type="submission" date="2017-03" db="EMBL/GenBank/DDBJ databases">
        <authorList>
            <person name="Afonso C.L."/>
            <person name="Miller P.J."/>
            <person name="Scott M.A."/>
            <person name="Spackman E."/>
            <person name="Goraichik I."/>
            <person name="Dimitrov K.M."/>
            <person name="Suarez D.L."/>
            <person name="Swayne D.E."/>
        </authorList>
    </citation>
    <scope>NUCLEOTIDE SEQUENCE [LARGE SCALE GENOMIC DNA]</scope>
    <source>
        <strain evidence="3 4">CECT 7691</strain>
    </source>
</reference>
<dbReference type="PANTHER" id="PTHR43569">
    <property type="entry name" value="AMIDOHYDROLASE"/>
    <property type="match status" value="1"/>
</dbReference>
<dbReference type="EMBL" id="FWFR01000003">
    <property type="protein sequence ID" value="SLN74678.1"/>
    <property type="molecule type" value="Genomic_DNA"/>
</dbReference>
<evidence type="ECO:0000259" key="2">
    <source>
        <dbReference type="Pfam" id="PF04909"/>
    </source>
</evidence>
<keyword evidence="3" id="KW-0378">Hydrolase</keyword>
<dbReference type="OrthoDB" id="9787654at2"/>
<proteinExistence type="inferred from homology"/>
<keyword evidence="4" id="KW-1185">Reference proteome</keyword>
<sequence length="343" mass="38406">MTRDATHQAWLDQVIEPVIDPSRAIVDPHHHLWRVPGSPRWGTYDLDDLFADTGSGHRIEQTVFIDCTSDYRTDGPEEMRPLGETEYVAAMAEESARRPDATTRIGGIVGHADLLLGARVADVLAAHLEVGKGYFRGIRHAASWDPSEEIHNGHHNPPREMLLSEQFRAGFAELAPMGLTFEAWLYHPQIPELTDLARAFPDTGIILNHVGGHVGIGPYAGKRDELLAGWRRDMAELATCTNVSVKLGGLAMPINGYDWHKRERPASSDEVVAAHRDIYLHCIDLFGPDRCMFESNFPVDRLSVSYAVLWNAFKKIAAGFSEDEQERLFRGTAMRVYDLDEID</sequence>
<feature type="domain" description="Amidohydrolase-related" evidence="2">
    <location>
        <begin position="26"/>
        <end position="339"/>
    </location>
</feature>
<dbReference type="Pfam" id="PF04909">
    <property type="entry name" value="Amidohydro_2"/>
    <property type="match status" value="1"/>
</dbReference>
<accession>A0A1Y5TW09</accession>
<dbReference type="Proteomes" id="UP000193200">
    <property type="component" value="Unassembled WGS sequence"/>
</dbReference>
<dbReference type="InterPro" id="IPR052350">
    <property type="entry name" value="Metallo-dep_Lactonases"/>
</dbReference>